<sequence length="201" mass="21886">MPNTRVYLELGKTWVFASALDWPGWCRRGKGEDAALEALVAYADRYARVVGGDFAAGRLEVVSRVPGSATTDFGAPGAPAPDDDQPLPAAESKRLGQLLQHCWTAFDEATHKASEQLRKGPRGGGRDKAAMVEHVMESERSYARTIGVKLPPGTPWTEQRAAVLGALGTRGATGAWPPRYAVRRLAWHVLDHAWELEDKSL</sequence>
<organism evidence="2 3">
    <name type="scientific">Candidatus Dormiibacter inghamiae</name>
    <dbReference type="NCBI Taxonomy" id="3127013"/>
    <lineage>
        <taxon>Bacteria</taxon>
        <taxon>Bacillati</taxon>
        <taxon>Candidatus Dormiibacterota</taxon>
        <taxon>Candidatus Dormibacteria</taxon>
        <taxon>Candidatus Dormibacterales</taxon>
        <taxon>Candidatus Dormibacteraceae</taxon>
        <taxon>Candidatus Dormiibacter</taxon>
    </lineage>
</organism>
<protein>
    <submittedName>
        <fullName evidence="2">Uncharacterized protein</fullName>
    </submittedName>
</protein>
<dbReference type="AlphaFoldDB" id="A0A934KBC7"/>
<gene>
    <name evidence="2" type="ORF">JF888_03735</name>
</gene>
<feature type="region of interest" description="Disordered" evidence="1">
    <location>
        <begin position="70"/>
        <end position="89"/>
    </location>
</feature>
<dbReference type="RefSeq" id="WP_338176717.1">
    <property type="nucleotide sequence ID" value="NZ_JAEKNQ010000019.1"/>
</dbReference>
<accession>A0A934KBC7</accession>
<evidence type="ECO:0000256" key="1">
    <source>
        <dbReference type="SAM" id="MobiDB-lite"/>
    </source>
</evidence>
<evidence type="ECO:0000313" key="2">
    <source>
        <dbReference type="EMBL" id="MBJ7602294.1"/>
    </source>
</evidence>
<name>A0A934KBC7_9BACT</name>
<evidence type="ECO:0000313" key="3">
    <source>
        <dbReference type="Proteomes" id="UP000620075"/>
    </source>
</evidence>
<reference evidence="2 3" key="1">
    <citation type="submission" date="2020-10" db="EMBL/GenBank/DDBJ databases">
        <title>Ca. Dormibacterota MAGs.</title>
        <authorList>
            <person name="Montgomery K."/>
        </authorList>
    </citation>
    <scope>NUCLEOTIDE SEQUENCE [LARGE SCALE GENOMIC DNA]</scope>
    <source>
        <strain evidence="2">SC8811_S16_3</strain>
    </source>
</reference>
<dbReference type="EMBL" id="JAEKNQ010000019">
    <property type="protein sequence ID" value="MBJ7602294.1"/>
    <property type="molecule type" value="Genomic_DNA"/>
</dbReference>
<comment type="caution">
    <text evidence="2">The sequence shown here is derived from an EMBL/GenBank/DDBJ whole genome shotgun (WGS) entry which is preliminary data.</text>
</comment>
<proteinExistence type="predicted"/>
<dbReference type="Proteomes" id="UP000620075">
    <property type="component" value="Unassembled WGS sequence"/>
</dbReference>